<proteinExistence type="predicted"/>
<dbReference type="RefSeq" id="WP_068382393.1">
    <property type="nucleotide sequence ID" value="NZ_LSNE01000020.1"/>
</dbReference>
<reference evidence="2" key="1">
    <citation type="submission" date="2016-02" db="EMBL/GenBank/DDBJ databases">
        <authorList>
            <person name="Schultz-Johansen M."/>
            <person name="Glaring M.A."/>
            <person name="Bech P.K."/>
            <person name="Stougaard P."/>
        </authorList>
    </citation>
    <scope>NUCLEOTIDE SEQUENCE [LARGE SCALE GENOMIC DNA]</scope>
    <source>
        <strain evidence="2">S66</strain>
    </source>
</reference>
<evidence type="ECO:0000313" key="2">
    <source>
        <dbReference type="Proteomes" id="UP000070299"/>
    </source>
</evidence>
<evidence type="ECO:0000313" key="1">
    <source>
        <dbReference type="EMBL" id="KXI26864.1"/>
    </source>
</evidence>
<keyword evidence="2" id="KW-1185">Reference proteome</keyword>
<dbReference type="STRING" id="1799789.AX660_03620"/>
<dbReference type="AlphaFoldDB" id="A0A148KKM0"/>
<name>A0A148KKM0_9ALTE</name>
<organism evidence="1 2">
    <name type="scientific">Paraglaciecola hydrolytica</name>
    <dbReference type="NCBI Taxonomy" id="1799789"/>
    <lineage>
        <taxon>Bacteria</taxon>
        <taxon>Pseudomonadati</taxon>
        <taxon>Pseudomonadota</taxon>
        <taxon>Gammaproteobacteria</taxon>
        <taxon>Alteromonadales</taxon>
        <taxon>Alteromonadaceae</taxon>
        <taxon>Paraglaciecola</taxon>
    </lineage>
</organism>
<dbReference type="PANTHER" id="PTHR39473:SF1">
    <property type="entry name" value="DINB-LIKE DOMAIN-CONTAINING PROTEIN"/>
    <property type="match status" value="1"/>
</dbReference>
<dbReference type="SUPFAM" id="SSF109854">
    <property type="entry name" value="DinB/YfiT-like putative metalloenzymes"/>
    <property type="match status" value="1"/>
</dbReference>
<protein>
    <recommendedName>
        <fullName evidence="3">DinB-like domain-containing protein</fullName>
    </recommendedName>
</protein>
<dbReference type="Proteomes" id="UP000070299">
    <property type="component" value="Unassembled WGS sequence"/>
</dbReference>
<gene>
    <name evidence="1" type="ORF">AX660_03620</name>
</gene>
<evidence type="ECO:0008006" key="3">
    <source>
        <dbReference type="Google" id="ProtNLM"/>
    </source>
</evidence>
<comment type="caution">
    <text evidence="1">The sequence shown here is derived from an EMBL/GenBank/DDBJ whole genome shotgun (WGS) entry which is preliminary data.</text>
</comment>
<sequence>MANNNIELESQLQIVEQAIEFLSKVSVEHYQQVLKPHFTGSMGAHMRHILDHYIALQQGLSSHIVDYNRRHRDSDVALCPKSALQSWLQIKTWLIDVGRLETNLSLTIVCEISLTTSQNSQTTSTLGRELLFVASHAIHHFSLLLVMSSLQGKHCSPNFGLAPATASHLRQSA</sequence>
<dbReference type="InterPro" id="IPR034660">
    <property type="entry name" value="DinB/YfiT-like"/>
</dbReference>
<dbReference type="EMBL" id="LSNE01000020">
    <property type="protein sequence ID" value="KXI26864.1"/>
    <property type="molecule type" value="Genomic_DNA"/>
</dbReference>
<dbReference type="OrthoDB" id="1162179at2"/>
<dbReference type="PANTHER" id="PTHR39473">
    <property type="match status" value="1"/>
</dbReference>
<accession>A0A148KKM0</accession>